<dbReference type="GO" id="GO:0031267">
    <property type="term" value="F:small GTPase binding"/>
    <property type="evidence" value="ECO:0007669"/>
    <property type="project" value="TreeGrafter"/>
</dbReference>
<accession>A0A1Y3B6K8</accession>
<dbReference type="GO" id="GO:0005802">
    <property type="term" value="C:trans-Golgi network"/>
    <property type="evidence" value="ECO:0007669"/>
    <property type="project" value="TreeGrafter"/>
</dbReference>
<dbReference type="Gene3D" id="1.10.287.1490">
    <property type="match status" value="1"/>
</dbReference>
<evidence type="ECO:0000313" key="2">
    <source>
        <dbReference type="EMBL" id="OTF75704.1"/>
    </source>
</evidence>
<dbReference type="InterPro" id="IPR038830">
    <property type="entry name" value="CCDC186"/>
</dbReference>
<feature type="non-terminal residue" evidence="2">
    <location>
        <position position="1"/>
    </location>
</feature>
<feature type="region of interest" description="Disordered" evidence="1">
    <location>
        <begin position="287"/>
        <end position="306"/>
    </location>
</feature>
<proteinExistence type="predicted"/>
<dbReference type="GO" id="GO:0099518">
    <property type="term" value="P:vesicle cytoskeletal trafficking"/>
    <property type="evidence" value="ECO:0007669"/>
    <property type="project" value="TreeGrafter"/>
</dbReference>
<dbReference type="EMBL" id="MUJZ01040723">
    <property type="protein sequence ID" value="OTF75704.1"/>
    <property type="molecule type" value="Genomic_DNA"/>
</dbReference>
<organism evidence="2 3">
    <name type="scientific">Euroglyphus maynei</name>
    <name type="common">Mayne's house dust mite</name>
    <dbReference type="NCBI Taxonomy" id="6958"/>
    <lineage>
        <taxon>Eukaryota</taxon>
        <taxon>Metazoa</taxon>
        <taxon>Ecdysozoa</taxon>
        <taxon>Arthropoda</taxon>
        <taxon>Chelicerata</taxon>
        <taxon>Arachnida</taxon>
        <taxon>Acari</taxon>
        <taxon>Acariformes</taxon>
        <taxon>Sarcoptiformes</taxon>
        <taxon>Astigmata</taxon>
        <taxon>Psoroptidia</taxon>
        <taxon>Analgoidea</taxon>
        <taxon>Pyroglyphidae</taxon>
        <taxon>Pyroglyphinae</taxon>
        <taxon>Euroglyphus</taxon>
    </lineage>
</organism>
<keyword evidence="3" id="KW-1185">Reference proteome</keyword>
<sequence>PQQSSDHCDDDNGEETDTKKQPNKWIDIYLQCTESNHKLNDKIIDLESQIHGYQTEIEQLNEQLAKYRNQLKIFQQNLDLIESLKGELIKQQDVITDLKKNFDKVTDMNRELMNEMNSSKHKESELLEYTERLTAKMVSLQCEHNSLEEKIRSLQSESDRYHCDYDRIVHEREELQQQLQSIIDTQSKKIECLDEQIVKKNVDVENQRKRIEELENDINIMKRKHILNLKELNKEIQQLRRNQQQQQPKMLDVPQSSNNNKTSENNSSSLSSRTNSLNSLNNHDSMIIDSRTQLSNDNNESNGSSS</sequence>
<reference evidence="2 3" key="1">
    <citation type="submission" date="2017-03" db="EMBL/GenBank/DDBJ databases">
        <title>Genome Survey of Euroglyphus maynei.</title>
        <authorList>
            <person name="Arlian L.G."/>
            <person name="Morgan M.S."/>
            <person name="Rider S.D."/>
        </authorList>
    </citation>
    <scope>NUCLEOTIDE SEQUENCE [LARGE SCALE GENOMIC DNA]</scope>
    <source>
        <strain evidence="2">Arlian Lab</strain>
        <tissue evidence="2">Whole body</tissue>
    </source>
</reference>
<feature type="compositionally biased region" description="Low complexity" evidence="1">
    <location>
        <begin position="295"/>
        <end position="306"/>
    </location>
</feature>
<dbReference type="PANTHER" id="PTHR18911:SF5">
    <property type="entry name" value="COILED-COIL DOMAIN-CONTAINING PROTEIN 186"/>
    <property type="match status" value="1"/>
</dbReference>
<name>A0A1Y3B6K8_EURMA</name>
<dbReference type="OrthoDB" id="5583482at2759"/>
<gene>
    <name evidence="2" type="ORF">BLA29_008793</name>
</gene>
<protein>
    <submittedName>
        <fullName evidence="2">Uncharacterized protein</fullName>
    </submittedName>
</protein>
<evidence type="ECO:0000313" key="3">
    <source>
        <dbReference type="Proteomes" id="UP000194236"/>
    </source>
</evidence>
<dbReference type="AlphaFoldDB" id="A0A1Y3B6K8"/>
<evidence type="ECO:0000256" key="1">
    <source>
        <dbReference type="SAM" id="MobiDB-lite"/>
    </source>
</evidence>
<feature type="compositionally biased region" description="Low complexity" evidence="1">
    <location>
        <begin position="256"/>
        <end position="282"/>
    </location>
</feature>
<dbReference type="Proteomes" id="UP000194236">
    <property type="component" value="Unassembled WGS sequence"/>
</dbReference>
<comment type="caution">
    <text evidence="2">The sequence shown here is derived from an EMBL/GenBank/DDBJ whole genome shotgun (WGS) entry which is preliminary data.</text>
</comment>
<feature type="region of interest" description="Disordered" evidence="1">
    <location>
        <begin position="1"/>
        <end position="20"/>
    </location>
</feature>
<feature type="region of interest" description="Disordered" evidence="1">
    <location>
        <begin position="240"/>
        <end position="282"/>
    </location>
</feature>
<dbReference type="PANTHER" id="PTHR18911">
    <property type="entry name" value="CTCL TUMOR ANTIGEN HD-CL-01"/>
    <property type="match status" value="1"/>
</dbReference>
<feature type="non-terminal residue" evidence="2">
    <location>
        <position position="306"/>
    </location>
</feature>